<comment type="caution">
    <text evidence="1">The sequence shown here is derived from an EMBL/GenBank/DDBJ whole genome shotgun (WGS) entry which is preliminary data.</text>
</comment>
<dbReference type="Proteomes" id="UP000019149">
    <property type="component" value="Unassembled WGS sequence"/>
</dbReference>
<organism evidence="1 2">
    <name type="scientific">Echinococcus granulosus</name>
    <name type="common">Hydatid tapeworm</name>
    <dbReference type="NCBI Taxonomy" id="6210"/>
    <lineage>
        <taxon>Eukaryota</taxon>
        <taxon>Metazoa</taxon>
        <taxon>Spiralia</taxon>
        <taxon>Lophotrochozoa</taxon>
        <taxon>Platyhelminthes</taxon>
        <taxon>Cestoda</taxon>
        <taxon>Eucestoda</taxon>
        <taxon>Cyclophyllidea</taxon>
        <taxon>Taeniidae</taxon>
        <taxon>Echinococcus</taxon>
        <taxon>Echinococcus granulosus group</taxon>
    </lineage>
</organism>
<gene>
    <name evidence="1" type="ORF">EGR_11129</name>
</gene>
<protein>
    <submittedName>
        <fullName evidence="1">Uncharacterized protein</fullName>
    </submittedName>
</protein>
<dbReference type="AlphaFoldDB" id="W6U0Q3"/>
<dbReference type="GeneID" id="36346842"/>
<name>W6U0Q3_ECHGR</name>
<evidence type="ECO:0000313" key="2">
    <source>
        <dbReference type="Proteomes" id="UP000019149"/>
    </source>
</evidence>
<dbReference type="KEGG" id="egl:EGR_11129"/>
<dbReference type="CTD" id="36346842"/>
<accession>W6U0Q3</accession>
<evidence type="ECO:0000313" key="1">
    <source>
        <dbReference type="EMBL" id="EUB54016.1"/>
    </source>
</evidence>
<sequence>MASRLCSGRVFLRLAMDTCDEQHIHPFKAAVAIRKETADPVELPGGISEVPVYCLPTFSEA</sequence>
<dbReference type="RefSeq" id="XP_024345212.1">
    <property type="nucleotide sequence ID" value="XM_024500376.1"/>
</dbReference>
<reference evidence="1 2" key="1">
    <citation type="journal article" date="2013" name="Nat. Genet.">
        <title>The genome of the hydatid tapeworm Echinococcus granulosus.</title>
        <authorList>
            <person name="Zheng H."/>
            <person name="Zhang W."/>
            <person name="Zhang L."/>
            <person name="Zhang Z."/>
            <person name="Li J."/>
            <person name="Lu G."/>
            <person name="Zhu Y."/>
            <person name="Wang Y."/>
            <person name="Huang Y."/>
            <person name="Liu J."/>
            <person name="Kang H."/>
            <person name="Chen J."/>
            <person name="Wang L."/>
            <person name="Chen A."/>
            <person name="Yu S."/>
            <person name="Gao Z."/>
            <person name="Jin L."/>
            <person name="Gu W."/>
            <person name="Wang Z."/>
            <person name="Zhao L."/>
            <person name="Shi B."/>
            <person name="Wen H."/>
            <person name="Lin R."/>
            <person name="Jones M.K."/>
            <person name="Brejova B."/>
            <person name="Vinar T."/>
            <person name="Zhao G."/>
            <person name="McManus D.P."/>
            <person name="Chen Z."/>
            <person name="Zhou Y."/>
            <person name="Wang S."/>
        </authorList>
    </citation>
    <scope>NUCLEOTIDE SEQUENCE [LARGE SCALE GENOMIC DNA]</scope>
</reference>
<proteinExistence type="predicted"/>
<dbReference type="EMBL" id="APAU02000398">
    <property type="protein sequence ID" value="EUB54016.1"/>
    <property type="molecule type" value="Genomic_DNA"/>
</dbReference>
<keyword evidence="2" id="KW-1185">Reference proteome</keyword>